<feature type="transmembrane region" description="Helical" evidence="1">
    <location>
        <begin position="7"/>
        <end position="24"/>
    </location>
</feature>
<dbReference type="RefSeq" id="WP_193622167.1">
    <property type="nucleotide sequence ID" value="NZ_JAOSJD010000040.1"/>
</dbReference>
<gene>
    <name evidence="2" type="ORF">H7686_0001215</name>
</gene>
<dbReference type="Proteomes" id="UP000769022">
    <property type="component" value="Chromosome"/>
</dbReference>
<evidence type="ECO:0000313" key="2">
    <source>
        <dbReference type="EMBL" id="UQV27423.1"/>
    </source>
</evidence>
<evidence type="ECO:0008006" key="4">
    <source>
        <dbReference type="Google" id="ProtNLM"/>
    </source>
</evidence>
<sequence length="143" mass="17176">MKKIKNIYFFFIIIIILIIIYNSYNTIKLNKSDFKIINKSDNNSEDQISENSFESTSTMQTYLSTNKNFYDIFDAKENNKNIIFSKVIKSIYNEKNEDVTIYSFSFYNKEGQLVRKKCFNENIFYTYHYNKKNQLEYRGAKEA</sequence>
<dbReference type="EMBL" id="CP097206">
    <property type="protein sequence ID" value="UQV27423.1"/>
    <property type="molecule type" value="Genomic_DNA"/>
</dbReference>
<protein>
    <recommendedName>
        <fullName evidence="4">DUF2963 domain-containing protein</fullName>
    </recommendedName>
</protein>
<keyword evidence="3" id="KW-1185">Reference proteome</keyword>
<proteinExistence type="predicted"/>
<name>A0AAX3B9S3_9MOLU</name>
<evidence type="ECO:0000313" key="3">
    <source>
        <dbReference type="Proteomes" id="UP000769022"/>
    </source>
</evidence>
<organism evidence="2 3">
    <name type="scientific">Candidatus Phytoplasma asiaticum</name>
    <dbReference type="NCBI Taxonomy" id="2763338"/>
    <lineage>
        <taxon>Bacteria</taxon>
        <taxon>Bacillati</taxon>
        <taxon>Mycoplasmatota</taxon>
        <taxon>Mollicutes</taxon>
        <taxon>Acholeplasmatales</taxon>
        <taxon>Acholeplasmataceae</taxon>
        <taxon>Candidatus Phytoplasma</taxon>
        <taxon>16SrII (Peanut WB group)</taxon>
    </lineage>
</organism>
<keyword evidence="1" id="KW-0472">Membrane</keyword>
<keyword evidence="1" id="KW-1133">Transmembrane helix</keyword>
<reference evidence="2 3" key="1">
    <citation type="submission" date="2022-05" db="EMBL/GenBank/DDBJ databases">
        <title>'Parthenium hysterophorus' phyllody phytoplasma strain PR34.</title>
        <authorList>
            <person name="Kirdat K."/>
            <person name="Tiwarekar B."/>
            <person name="Yadav A."/>
        </authorList>
    </citation>
    <scope>NUCLEOTIDE SEQUENCE [LARGE SCALE GENOMIC DNA]</scope>
    <source>
        <strain evidence="2 3">PR34</strain>
    </source>
</reference>
<dbReference type="AlphaFoldDB" id="A0AAX3B9S3"/>
<dbReference type="KEGG" id="pphy:H7686_0001215"/>
<evidence type="ECO:0000256" key="1">
    <source>
        <dbReference type="SAM" id="Phobius"/>
    </source>
</evidence>
<accession>A0AAX3B9S3</accession>
<keyword evidence="1" id="KW-0812">Transmembrane</keyword>